<reference evidence="3 5" key="2">
    <citation type="submission" date="2020-02" db="EMBL/GenBank/DDBJ databases">
        <title>The WGS of Modestobacter muralis DSM 100205.</title>
        <authorList>
            <person name="Jiang Z."/>
        </authorList>
    </citation>
    <scope>NUCLEOTIDE SEQUENCE [LARGE SCALE GENOMIC DNA]</scope>
    <source>
        <strain evidence="3 5">DSM 100205</strain>
    </source>
</reference>
<protein>
    <submittedName>
        <fullName evidence="2">Uncharacterized protein</fullName>
    </submittedName>
</protein>
<evidence type="ECO:0000256" key="1">
    <source>
        <dbReference type="SAM" id="Phobius"/>
    </source>
</evidence>
<keyword evidence="1" id="KW-0472">Membrane</keyword>
<proteinExistence type="predicted"/>
<dbReference type="Proteomes" id="UP000468828">
    <property type="component" value="Unassembled WGS sequence"/>
</dbReference>
<keyword evidence="4" id="KW-1185">Reference proteome</keyword>
<evidence type="ECO:0000313" key="2">
    <source>
        <dbReference type="EMBL" id="NEK94751.1"/>
    </source>
</evidence>
<gene>
    <name evidence="3" type="ORF">G3R41_11955</name>
    <name evidence="2" type="ORF">GCU67_11300</name>
</gene>
<organism evidence="2 4">
    <name type="scientific">Modestobacter muralis</name>
    <dbReference type="NCBI Taxonomy" id="1608614"/>
    <lineage>
        <taxon>Bacteria</taxon>
        <taxon>Bacillati</taxon>
        <taxon>Actinomycetota</taxon>
        <taxon>Actinomycetes</taxon>
        <taxon>Geodermatophilales</taxon>
        <taxon>Geodermatophilaceae</taxon>
        <taxon>Modestobacter</taxon>
    </lineage>
</organism>
<dbReference type="Proteomes" id="UP000471152">
    <property type="component" value="Unassembled WGS sequence"/>
</dbReference>
<feature type="transmembrane region" description="Helical" evidence="1">
    <location>
        <begin position="57"/>
        <end position="80"/>
    </location>
</feature>
<sequence>MPALDDPQTRTDLAALRAGALRWLGGGVLAVVLGFVLGSAVIRIAEDGGSRVPGAGLFVVGLVLAGTAAALAGLGSLLRVRRWTAGLAREPWRSGVLRIAGPAMLHVESDDVDEPLRLRLMSTAVWRTREVQRLSGAEVRWAEVAPQEWVLSADGAGTVYGARPARRR</sequence>
<dbReference type="RefSeq" id="WP_163611322.1">
    <property type="nucleotide sequence ID" value="NZ_JAAGWB010000034.1"/>
</dbReference>
<accession>A0A6P0ESN6</accession>
<dbReference type="EMBL" id="JAAGWB010000034">
    <property type="protein sequence ID" value="NEN51639.1"/>
    <property type="molecule type" value="Genomic_DNA"/>
</dbReference>
<keyword evidence="1" id="KW-0812">Transmembrane</keyword>
<comment type="caution">
    <text evidence="2">The sequence shown here is derived from an EMBL/GenBank/DDBJ whole genome shotgun (WGS) entry which is preliminary data.</text>
</comment>
<evidence type="ECO:0000313" key="4">
    <source>
        <dbReference type="Proteomes" id="UP000468828"/>
    </source>
</evidence>
<evidence type="ECO:0000313" key="3">
    <source>
        <dbReference type="EMBL" id="NEN51639.1"/>
    </source>
</evidence>
<keyword evidence="1" id="KW-1133">Transmembrane helix</keyword>
<name>A0A6P0ESN6_9ACTN</name>
<reference evidence="2 4" key="1">
    <citation type="submission" date="2020-01" db="EMBL/GenBank/DDBJ databases">
        <title>the WGS Modestobacter muralis CPCC 204518.</title>
        <authorList>
            <person name="Jiang Z."/>
        </authorList>
    </citation>
    <scope>NUCLEOTIDE SEQUENCE [LARGE SCALE GENOMIC DNA]</scope>
    <source>
        <strain evidence="2 4">DSM 100205</strain>
    </source>
</reference>
<feature type="transmembrane region" description="Helical" evidence="1">
    <location>
        <begin position="21"/>
        <end position="45"/>
    </location>
</feature>
<evidence type="ECO:0000313" key="5">
    <source>
        <dbReference type="Proteomes" id="UP000471152"/>
    </source>
</evidence>
<dbReference type="EMBL" id="JAAGWH010000032">
    <property type="protein sequence ID" value="NEK94751.1"/>
    <property type="molecule type" value="Genomic_DNA"/>
</dbReference>
<dbReference type="AlphaFoldDB" id="A0A6P0ESN6"/>